<name>Q229T9_TETTS</name>
<dbReference type="InterPro" id="IPR009030">
    <property type="entry name" value="Growth_fac_rcpt_cys_sf"/>
</dbReference>
<feature type="transmembrane region" description="Helical" evidence="1">
    <location>
        <begin position="2255"/>
        <end position="2277"/>
    </location>
</feature>
<evidence type="ECO:0000256" key="1">
    <source>
        <dbReference type="SAM" id="Phobius"/>
    </source>
</evidence>
<proteinExistence type="predicted"/>
<dbReference type="OrthoDB" id="307497at2759"/>
<sequence length="2329" mass="261344">MAFAQSITATITLSKTFTNEYTKINISTTKDLTKLVLIFYLSSNNDPSFIIPDTQPTVNDPNYTLACKMDTNTCILTPNQGSIPRSSSLTIGLFQNPSQSFTITQVEYYLDQTFSQYSQTYSFQARDSSYNTVQNQVVNNLIRNAQSPFIMTFQYSYLDNTQLTITYSSSCFSNTLLGTLKTVKDNIQNINLTCTYQDMFGICGCTSQYLTFIKTDDYQISTLNLNSWVNPLSNQLQIQLWFKTSQGQVSQFLKQSYTLNFLYDSFQYYDISPNLNQPQIIQSNGQVIIKFKVSNPCASTQTLMFIHPYQQIQSNFNFMLYWQASSKVVNTSYVNNQQGNFTIQFPCTDGGSYQYYQLSLTVQYAMQSVYPALNNYQFSFSISDKQQYVTYNTTQIKYYEASNPSSLTLSFTSSQPQFSDISNLQLTYQSQMQISQNYVFALIIPNLNSFVKIPSSAITNSNCQATSLNSTHFQVKLVQSIPSCNQNSYCLASLSQILNCLQNQDYINQSITYNNNIQIIVTNSTQDGIFEIIQSSLQLSHLVPYYAQYPILSQVGSGSSTSSNIQSNLPLLVQLELTPYLIQNGAQIIINIPQFALYYQQSINICNGQTFTYSQYLSLNDNYLEPSIQQLTINLQNPVQVSAQNNNRLIQFTLCNLQTSFIQKNFQIQQFTYQAFPLQADISKVINLVAVNNIQNTNLSQLSAQIYNLNNVAYQRVTYLTGAIGNQTISFTASADLVANKNYLTIVIPNSLQMPQSSTVCYINGITCTIQNPNPSNQSFQILITQTIAQGSQVNIVFANIQNSRVQTLYPSQQITITQQYSYQSNMQNQATYSSAQFVVQINPSPFKSSSLTISTDSQTSSRTININFVVNNVIKSDDAIIFDFTGSSIQVSSSIKIFFIDQNNQQSQISYSLNGQVLQFQSPQQSDGNNNSQFSFLITNTIDITSAQTSSNIKASIQDKSNALIQQDSILIQGGMIVERENASSQAVGATSSYSFYFSLTQNISCTSTTLVITLPTQCPYSPRVPNQAIQCKIRNSDTILQCSSNQQGQNQIISINPCTQTQNQLSAGDVLAISINLINGYFIGQCDQKYSILASFQQPPNALPNYMYNASLLPSSVIGSFNTVASSNNNVVNAKEVRLTLTLTMNSILVDNTSQGGQILITPSPQSPIPSSYLSQNCAASCLQPSSLNKQFENCSFQQSIYSVSFKGDSTNYCQTVQVVINLQYNPISIKKATAFTIQVVSSLNTNSNKVQETSEVIYSAKTVGLLSNINLTPTSQIAKSPVNLNFSFNPSIQNNQFQSYATIVYIGFQNQISSMIISSQCQTTILDSQQYITVSSTYGSTTISIQNCFVNRPYQIVSSSQSNAINQFLIRTFLKESDGSIYEIDSGTVNGYNILPMPFNKMVISSATDVVGLNPQLNTKLTFSSFSIDSYYIQINFPDYRYILNNNLVKPQYRISPSANFQQVLSTTYYSDSSSQTQRLQQVTVLLNSSDFQSTCVDQSCSQNLLYLEISQILNINAIIGSQSQNQLQFTILQNTQSQQQIYYQSSQSINQLVLNQLNQFQVSVQPALINQSIQFYYQLFLNPLIFSSTTRQFRFVLPSNQIVGNKISCQQILNSGNTVDITCSINASKQLLIVPNEFQRNVTIIYNSTAQTSTQFTNLSVFVDESIDQVFYPSFQSSQQSFVLYTSNSTQCDNLPSCKSCYDTSICNQCQPPNLLLYQGKCLSSCPSGTIQDQSQCVPCGVNCIVCQNQGFCSQCDKDYAMSDGVCVLNCPQNTIKVQLQSGVYICKGSSCNVQNCNQCSNNPQICAQCNSGYHLIYQTDGTVICVLDSNTNCPESNMYYDTVNKTCKYCSPECKTCSGGTNLDCIICSNLYGNSYLDKVNNKCVSQCPEGTYADQLSKVCNQCDKSCKTCLNSTSCIICDPKYPYFLNSLCVAQCPDQMFAQANTCTKCHQTCQTCSDTTSCITCNKQTPYLYNKLCVDKCPQSTYPDTQNVCRSCDISCQSCSNNNTCDVCSTQYPYQFEKLCVKTCPEKTYLNQSKCSPCHESCQTCTNQSTCSSCKLQYPYLQQGLCVDKCDITKYETKENQCMLIMKDVKDSYNKTLALTLTSLILIVITIIAIFTLFSIHKSKVALIITLSSSFAILENLTKIFMIIMSLDKFVCILVLLTYTINVIYGVSARNLFDKFDELGYDQWKQYSQQVKSKKYPKFYKFWYYFYFLGPQSIRISQSLFNKQDIDFYQKQSFKDQATQIIGQCYLFNMFQVLIDIISIVIYTTSFDPFGLGIINICIYFISLLSFIREDPEVVKDFFRYLIRKYRILTMKMKG</sequence>
<dbReference type="PANTHER" id="PTHR46987">
    <property type="entry name" value="NEUROHYPOPHYSIAL HORMONES, N-TERMINAL DOMAIN CONTAINING PROTEIN"/>
    <property type="match status" value="1"/>
</dbReference>
<organism evidence="2 3">
    <name type="scientific">Tetrahymena thermophila (strain SB210)</name>
    <dbReference type="NCBI Taxonomy" id="312017"/>
    <lineage>
        <taxon>Eukaryota</taxon>
        <taxon>Sar</taxon>
        <taxon>Alveolata</taxon>
        <taxon>Ciliophora</taxon>
        <taxon>Intramacronucleata</taxon>
        <taxon>Oligohymenophorea</taxon>
        <taxon>Hymenostomatida</taxon>
        <taxon>Tetrahymenina</taxon>
        <taxon>Tetrahymenidae</taxon>
        <taxon>Tetrahymena</taxon>
    </lineage>
</organism>
<feature type="transmembrane region" description="Helical" evidence="1">
    <location>
        <begin position="2164"/>
        <end position="2181"/>
    </location>
</feature>
<dbReference type="SMART" id="SM00261">
    <property type="entry name" value="FU"/>
    <property type="match status" value="8"/>
</dbReference>
<gene>
    <name evidence="2" type="ORF">TTHERM_01337410</name>
</gene>
<dbReference type="Proteomes" id="UP000009168">
    <property type="component" value="Unassembled WGS sequence"/>
</dbReference>
<dbReference type="PANTHER" id="PTHR46987:SF7">
    <property type="entry name" value="TNFR-CYS DOMAIN-CONTAINING PROTEIN"/>
    <property type="match status" value="1"/>
</dbReference>
<dbReference type="SUPFAM" id="SSF57184">
    <property type="entry name" value="Growth factor receptor domain"/>
    <property type="match status" value="3"/>
</dbReference>
<dbReference type="InParanoid" id="Q229T9"/>
<keyword evidence="3" id="KW-1185">Reference proteome</keyword>
<dbReference type="GeneID" id="7837565"/>
<keyword evidence="1 2" id="KW-0812">Transmembrane</keyword>
<protein>
    <submittedName>
        <fullName evidence="2">Transmembrane protein, putative</fullName>
    </submittedName>
</protein>
<evidence type="ECO:0000313" key="2">
    <source>
        <dbReference type="EMBL" id="EAR82062.2"/>
    </source>
</evidence>
<keyword evidence="1" id="KW-0472">Membrane</keyword>
<dbReference type="CDD" id="cd00064">
    <property type="entry name" value="FU"/>
    <property type="match status" value="5"/>
</dbReference>
<dbReference type="KEGG" id="tet:TTHERM_01337410"/>
<feature type="transmembrane region" description="Helical" evidence="1">
    <location>
        <begin position="2135"/>
        <end position="2158"/>
    </location>
</feature>
<dbReference type="Gene3D" id="2.10.220.10">
    <property type="entry name" value="Hormone Receptor, Insulin-like Growth Factor Receptor 1, Chain A, domain 2"/>
    <property type="match status" value="4"/>
</dbReference>
<feature type="transmembrane region" description="Helical" evidence="1">
    <location>
        <begin position="2284"/>
        <end position="2302"/>
    </location>
</feature>
<dbReference type="eggNOG" id="KOG3525">
    <property type="taxonomic scope" value="Eukaryota"/>
</dbReference>
<evidence type="ECO:0000313" key="3">
    <source>
        <dbReference type="Proteomes" id="UP000009168"/>
    </source>
</evidence>
<feature type="transmembrane region" description="Helical" evidence="1">
    <location>
        <begin position="2107"/>
        <end position="2128"/>
    </location>
</feature>
<dbReference type="HOGENOM" id="CLU_231069_0_0_1"/>
<dbReference type="RefSeq" id="XP_001029725.2">
    <property type="nucleotide sequence ID" value="XM_001029725.2"/>
</dbReference>
<dbReference type="InterPro" id="IPR051514">
    <property type="entry name" value="R-spondin"/>
</dbReference>
<dbReference type="InterPro" id="IPR006212">
    <property type="entry name" value="Furin_repeat"/>
</dbReference>
<reference evidence="3" key="1">
    <citation type="journal article" date="2006" name="PLoS Biol.">
        <title>Macronuclear genome sequence of the ciliate Tetrahymena thermophila, a model eukaryote.</title>
        <authorList>
            <person name="Eisen J.A."/>
            <person name="Coyne R.S."/>
            <person name="Wu M."/>
            <person name="Wu D."/>
            <person name="Thiagarajan M."/>
            <person name="Wortman J.R."/>
            <person name="Badger J.H."/>
            <person name="Ren Q."/>
            <person name="Amedeo P."/>
            <person name="Jones K.M."/>
            <person name="Tallon L.J."/>
            <person name="Delcher A.L."/>
            <person name="Salzberg S.L."/>
            <person name="Silva J.C."/>
            <person name="Haas B.J."/>
            <person name="Majoros W.H."/>
            <person name="Farzad M."/>
            <person name="Carlton J.M."/>
            <person name="Smith R.K. Jr."/>
            <person name="Garg J."/>
            <person name="Pearlman R.E."/>
            <person name="Karrer K.M."/>
            <person name="Sun L."/>
            <person name="Manning G."/>
            <person name="Elde N.C."/>
            <person name="Turkewitz A.P."/>
            <person name="Asai D.J."/>
            <person name="Wilkes D.E."/>
            <person name="Wang Y."/>
            <person name="Cai H."/>
            <person name="Collins K."/>
            <person name="Stewart B.A."/>
            <person name="Lee S.R."/>
            <person name="Wilamowska K."/>
            <person name="Weinberg Z."/>
            <person name="Ruzzo W.L."/>
            <person name="Wloga D."/>
            <person name="Gaertig J."/>
            <person name="Frankel J."/>
            <person name="Tsao C.-C."/>
            <person name="Gorovsky M.A."/>
            <person name="Keeling P.J."/>
            <person name="Waller R.F."/>
            <person name="Patron N.J."/>
            <person name="Cherry J.M."/>
            <person name="Stover N.A."/>
            <person name="Krieger C.J."/>
            <person name="del Toro C."/>
            <person name="Ryder H.F."/>
            <person name="Williamson S.C."/>
            <person name="Barbeau R.A."/>
            <person name="Hamilton E.P."/>
            <person name="Orias E."/>
        </authorList>
    </citation>
    <scope>NUCLEOTIDE SEQUENCE [LARGE SCALE GENOMIC DNA]</scope>
    <source>
        <strain evidence="3">SB210</strain>
    </source>
</reference>
<keyword evidence="1" id="KW-1133">Transmembrane helix</keyword>
<accession>Q229T9</accession>
<dbReference type="EMBL" id="GG662395">
    <property type="protein sequence ID" value="EAR82062.2"/>
    <property type="molecule type" value="Genomic_DNA"/>
</dbReference>